<gene>
    <name evidence="1" type="ORF">GCM10009863_29500</name>
</gene>
<evidence type="ECO:0000313" key="2">
    <source>
        <dbReference type="Proteomes" id="UP001501447"/>
    </source>
</evidence>
<evidence type="ECO:0000313" key="1">
    <source>
        <dbReference type="EMBL" id="GAA2613866.1"/>
    </source>
</evidence>
<dbReference type="Proteomes" id="UP001501447">
    <property type="component" value="Unassembled WGS sequence"/>
</dbReference>
<sequence length="117" mass="12230">MLTSCRSTLRQNAVPASMAGTAGVAVSMPICASRECRSSNLVRGQDGRDVTAGVVGVRHDPERGCLPDMLVIPGSAACLARSRQEYLPPQQRRLTGQRGAAPFSLRPAVAARGADGL</sequence>
<name>A0ABP6CFU6_9ACTN</name>
<proteinExistence type="predicted"/>
<comment type="caution">
    <text evidence="1">The sequence shown here is derived from an EMBL/GenBank/DDBJ whole genome shotgun (WGS) entry which is preliminary data.</text>
</comment>
<keyword evidence="2" id="KW-1185">Reference proteome</keyword>
<reference evidence="2" key="1">
    <citation type="journal article" date="2019" name="Int. J. Syst. Evol. Microbiol.">
        <title>The Global Catalogue of Microorganisms (GCM) 10K type strain sequencing project: providing services to taxonomists for standard genome sequencing and annotation.</title>
        <authorList>
            <consortium name="The Broad Institute Genomics Platform"/>
            <consortium name="The Broad Institute Genome Sequencing Center for Infectious Disease"/>
            <person name="Wu L."/>
            <person name="Ma J."/>
        </authorList>
    </citation>
    <scope>NUCLEOTIDE SEQUENCE [LARGE SCALE GENOMIC DNA]</scope>
    <source>
        <strain evidence="2">JCM 16373</strain>
    </source>
</reference>
<organism evidence="1 2">
    <name type="scientific">Streptomyces axinellae</name>
    <dbReference type="NCBI Taxonomy" id="552788"/>
    <lineage>
        <taxon>Bacteria</taxon>
        <taxon>Bacillati</taxon>
        <taxon>Actinomycetota</taxon>
        <taxon>Actinomycetes</taxon>
        <taxon>Kitasatosporales</taxon>
        <taxon>Streptomycetaceae</taxon>
        <taxon>Streptomyces</taxon>
    </lineage>
</organism>
<protein>
    <submittedName>
        <fullName evidence="1">Uncharacterized protein</fullName>
    </submittedName>
</protein>
<accession>A0ABP6CFU6</accession>
<dbReference type="EMBL" id="BAAARJ010000008">
    <property type="protein sequence ID" value="GAA2613866.1"/>
    <property type="molecule type" value="Genomic_DNA"/>
</dbReference>